<dbReference type="SUPFAM" id="SSF48264">
    <property type="entry name" value="Cytochrome P450"/>
    <property type="match status" value="1"/>
</dbReference>
<organism evidence="9">
    <name type="scientific">Papilio xuthus</name>
    <name type="common">Asian swallowtail butterfly</name>
    <dbReference type="NCBI Taxonomy" id="66420"/>
    <lineage>
        <taxon>Eukaryota</taxon>
        <taxon>Metazoa</taxon>
        <taxon>Ecdysozoa</taxon>
        <taxon>Arthropoda</taxon>
        <taxon>Hexapoda</taxon>
        <taxon>Insecta</taxon>
        <taxon>Pterygota</taxon>
        <taxon>Neoptera</taxon>
        <taxon>Endopterygota</taxon>
        <taxon>Lepidoptera</taxon>
        <taxon>Glossata</taxon>
        <taxon>Ditrysia</taxon>
        <taxon>Papilionoidea</taxon>
        <taxon>Papilionidae</taxon>
        <taxon>Papilioninae</taxon>
        <taxon>Papilio</taxon>
    </lineage>
</organism>
<dbReference type="GO" id="GO:0006704">
    <property type="term" value="P:glucocorticoid biosynthetic process"/>
    <property type="evidence" value="ECO:0007669"/>
    <property type="project" value="TreeGrafter"/>
</dbReference>
<dbReference type="GeneID" id="106115916"/>
<dbReference type="PRINTS" id="PR00463">
    <property type="entry name" value="EP450I"/>
</dbReference>
<name>A0AAJ7E6K4_PAPXU</name>
<dbReference type="PRINTS" id="PR00385">
    <property type="entry name" value="P450"/>
</dbReference>
<dbReference type="Proteomes" id="UP000694872">
    <property type="component" value="Unplaced"/>
</dbReference>
<dbReference type="RefSeq" id="XP_013165018.1">
    <property type="nucleotide sequence ID" value="XM_013309564.1"/>
</dbReference>
<accession>A0AAJ7E6K4</accession>
<dbReference type="GO" id="GO:0034650">
    <property type="term" value="P:cortisol metabolic process"/>
    <property type="evidence" value="ECO:0007669"/>
    <property type="project" value="TreeGrafter"/>
</dbReference>
<sequence>MHRLSSISKGLHRSIFNSAEQYALTLTIKDMPRPKTLPIIGTKLDFLLAGRGTKLHDYIDARHKQLGSIFTEKLSGNTDLVFISDSDLMKSLFLNLEGKYPVHILPEPWILYEKLYNFKRGLFFMNGEEWLENRRIMNKHLLRENSDAWLETPIKQTVKKFVGEWKNRAAGASCVISNLDVELYKLSTDVIIKVLLGADSKLSESRQYEDLISLFSQEVKKIFQTTTKLYGLPLNLCQRLNLKVWTDFKDSVDSSIFLAQKIVNEILLNKNNTNGLIKKLSDDNVSDEVIKKIAVDFVIAAGDTTSYSTFWSLLMLSENNEAIKDVREQGSSFVKHVVKETMRLYPVAPFLTRILPQECLLGPYKINKGTPIIASIYTSGRDELNFSNAHMFLPYRWDRNDPRKAGLKNHVPSATLPFALGARTCIGKRIAMMQLTEIIQQIVNNFNFKINGENVKPITCQVLVPDRHVELFLYPKET</sequence>
<dbReference type="Gene3D" id="1.10.630.10">
    <property type="entry name" value="Cytochrome P450"/>
    <property type="match status" value="1"/>
</dbReference>
<dbReference type="GO" id="GO:0008203">
    <property type="term" value="P:cholesterol metabolic process"/>
    <property type="evidence" value="ECO:0007669"/>
    <property type="project" value="TreeGrafter"/>
</dbReference>
<dbReference type="GO" id="GO:0004497">
    <property type="term" value="F:monooxygenase activity"/>
    <property type="evidence" value="ECO:0007669"/>
    <property type="project" value="UniProtKB-KW"/>
</dbReference>
<feature type="binding site" description="axial binding residue" evidence="8">
    <location>
        <position position="425"/>
    </location>
    <ligand>
        <name>heme</name>
        <dbReference type="ChEBI" id="CHEBI:30413"/>
    </ligand>
    <ligandPart>
        <name>Fe</name>
        <dbReference type="ChEBI" id="CHEBI:18248"/>
    </ligandPart>
</feature>
<evidence type="ECO:0000256" key="3">
    <source>
        <dbReference type="ARBA" id="ARBA00022617"/>
    </source>
</evidence>
<keyword evidence="7" id="KW-0503">Monooxygenase</keyword>
<dbReference type="GO" id="GO:0071375">
    <property type="term" value="P:cellular response to peptide hormone stimulus"/>
    <property type="evidence" value="ECO:0007669"/>
    <property type="project" value="TreeGrafter"/>
</dbReference>
<keyword evidence="6 8" id="KW-0408">Iron</keyword>
<reference evidence="9" key="1">
    <citation type="submission" date="2025-08" db="UniProtKB">
        <authorList>
            <consortium name="RefSeq"/>
        </authorList>
    </citation>
    <scope>IDENTIFICATION</scope>
</reference>
<evidence type="ECO:0000313" key="9">
    <source>
        <dbReference type="RefSeq" id="XP_013165018.1"/>
    </source>
</evidence>
<dbReference type="GO" id="GO:0016705">
    <property type="term" value="F:oxidoreductase activity, acting on paired donors, with incorporation or reduction of molecular oxygen"/>
    <property type="evidence" value="ECO:0007669"/>
    <property type="project" value="InterPro"/>
</dbReference>
<dbReference type="PANTHER" id="PTHR24279">
    <property type="entry name" value="CYTOCHROME P450"/>
    <property type="match status" value="1"/>
</dbReference>
<dbReference type="InterPro" id="IPR001128">
    <property type="entry name" value="Cyt_P450"/>
</dbReference>
<dbReference type="GO" id="GO:0005743">
    <property type="term" value="C:mitochondrial inner membrane"/>
    <property type="evidence" value="ECO:0007669"/>
    <property type="project" value="TreeGrafter"/>
</dbReference>
<dbReference type="AlphaFoldDB" id="A0AAJ7E6K4"/>
<comment type="cofactor">
    <cofactor evidence="1 8">
        <name>heme</name>
        <dbReference type="ChEBI" id="CHEBI:30413"/>
    </cofactor>
</comment>
<evidence type="ECO:0000256" key="8">
    <source>
        <dbReference type="PIRSR" id="PIRSR602401-1"/>
    </source>
</evidence>
<dbReference type="PANTHER" id="PTHR24279:SF125">
    <property type="entry name" value="CYTOCHROME P450 FAMILY 24 SUBFAMILY A MEMBER 1"/>
    <property type="match status" value="1"/>
</dbReference>
<protein>
    <submittedName>
        <fullName evidence="9">Cytochrome P450 315a1, mitochondrial</fullName>
    </submittedName>
</protein>
<dbReference type="InterPro" id="IPR002401">
    <property type="entry name" value="Cyt_P450_E_grp-I"/>
</dbReference>
<evidence type="ECO:0000256" key="2">
    <source>
        <dbReference type="ARBA" id="ARBA00010617"/>
    </source>
</evidence>
<dbReference type="KEGG" id="pxu:106115916"/>
<evidence type="ECO:0000256" key="5">
    <source>
        <dbReference type="ARBA" id="ARBA00023002"/>
    </source>
</evidence>
<keyword evidence="5" id="KW-0560">Oxidoreductase</keyword>
<dbReference type="InterPro" id="IPR036396">
    <property type="entry name" value="Cyt_P450_sf"/>
</dbReference>
<keyword evidence="4 8" id="KW-0479">Metal-binding</keyword>
<gene>
    <name evidence="9" type="primary">LOC106115916</name>
</gene>
<evidence type="ECO:0000256" key="7">
    <source>
        <dbReference type="ARBA" id="ARBA00023033"/>
    </source>
</evidence>
<dbReference type="GO" id="GO:0006700">
    <property type="term" value="P:C21-steroid hormone biosynthetic process"/>
    <property type="evidence" value="ECO:0007669"/>
    <property type="project" value="TreeGrafter"/>
</dbReference>
<comment type="similarity">
    <text evidence="2">Belongs to the cytochrome P450 family.</text>
</comment>
<evidence type="ECO:0000256" key="6">
    <source>
        <dbReference type="ARBA" id="ARBA00023004"/>
    </source>
</evidence>
<dbReference type="InterPro" id="IPR050479">
    <property type="entry name" value="CYP11_CYP27_families"/>
</dbReference>
<dbReference type="CTD" id="44858"/>
<evidence type="ECO:0000256" key="1">
    <source>
        <dbReference type="ARBA" id="ARBA00001971"/>
    </source>
</evidence>
<keyword evidence="3 8" id="KW-0349">Heme</keyword>
<dbReference type="GO" id="GO:0005506">
    <property type="term" value="F:iron ion binding"/>
    <property type="evidence" value="ECO:0007669"/>
    <property type="project" value="InterPro"/>
</dbReference>
<dbReference type="Pfam" id="PF00067">
    <property type="entry name" value="p450"/>
    <property type="match status" value="1"/>
</dbReference>
<evidence type="ECO:0000256" key="4">
    <source>
        <dbReference type="ARBA" id="ARBA00022723"/>
    </source>
</evidence>
<proteinExistence type="inferred from homology"/>
<dbReference type="GO" id="GO:0020037">
    <property type="term" value="F:heme binding"/>
    <property type="evidence" value="ECO:0007669"/>
    <property type="project" value="InterPro"/>
</dbReference>